<feature type="compositionally biased region" description="Basic and acidic residues" evidence="7">
    <location>
        <begin position="393"/>
        <end position="417"/>
    </location>
</feature>
<feature type="compositionally biased region" description="Basic and acidic residues" evidence="7">
    <location>
        <begin position="646"/>
        <end position="655"/>
    </location>
</feature>
<evidence type="ECO:0000313" key="10">
    <source>
        <dbReference type="Proteomes" id="UP000092730"/>
    </source>
</evidence>
<proteinExistence type="inferred from homology"/>
<feature type="compositionally biased region" description="Polar residues" evidence="7">
    <location>
        <begin position="382"/>
        <end position="392"/>
    </location>
</feature>
<dbReference type="RefSeq" id="XP_019046531.1">
    <property type="nucleotide sequence ID" value="XM_019191901.1"/>
</dbReference>
<keyword evidence="2" id="KW-0805">Transcription regulation</keyword>
<dbReference type="EMBL" id="KI894021">
    <property type="protein sequence ID" value="OCF25461.1"/>
    <property type="molecule type" value="Genomic_DNA"/>
</dbReference>
<feature type="compositionally biased region" description="Low complexity" evidence="7">
    <location>
        <begin position="418"/>
        <end position="435"/>
    </location>
</feature>
<comment type="similarity">
    <text evidence="5">Belongs to the TAF13 family.</text>
</comment>
<dbReference type="OrthoDB" id="10266074at2759"/>
<feature type="compositionally biased region" description="Basic and acidic residues" evidence="7">
    <location>
        <begin position="259"/>
        <end position="285"/>
    </location>
</feature>
<dbReference type="Gene3D" id="1.10.20.10">
    <property type="entry name" value="Histone, subunit A"/>
    <property type="match status" value="1"/>
</dbReference>
<dbReference type="Proteomes" id="UP000092730">
    <property type="component" value="Chromosome 4"/>
</dbReference>
<feature type="region of interest" description="Disordered" evidence="7">
    <location>
        <begin position="15"/>
        <end position="40"/>
    </location>
</feature>
<gene>
    <name evidence="8" type="ORF">I302_05281</name>
    <name evidence="9" type="ORF">I302_106158</name>
</gene>
<reference evidence="8" key="1">
    <citation type="submission" date="2013-07" db="EMBL/GenBank/DDBJ databases">
        <title>The Genome Sequence of Cryptococcus bestiolae CBS10118.</title>
        <authorList>
            <consortium name="The Broad Institute Genome Sequencing Platform"/>
            <person name="Cuomo C."/>
            <person name="Litvintseva A."/>
            <person name="Chen Y."/>
            <person name="Heitman J."/>
            <person name="Sun S."/>
            <person name="Springer D."/>
            <person name="Dromer F."/>
            <person name="Young S.K."/>
            <person name="Zeng Q."/>
            <person name="Gargeya S."/>
            <person name="Fitzgerald M."/>
            <person name="Abouelleil A."/>
            <person name="Alvarado L."/>
            <person name="Berlin A.M."/>
            <person name="Chapman S.B."/>
            <person name="Dewar J."/>
            <person name="Goldberg J."/>
            <person name="Griggs A."/>
            <person name="Gujja S."/>
            <person name="Hansen M."/>
            <person name="Howarth C."/>
            <person name="Imamovic A."/>
            <person name="Larimer J."/>
            <person name="McCowan C."/>
            <person name="Murphy C."/>
            <person name="Pearson M."/>
            <person name="Priest M."/>
            <person name="Roberts A."/>
            <person name="Saif S."/>
            <person name="Shea T."/>
            <person name="Sykes S."/>
            <person name="Wortman J."/>
            <person name="Nusbaum C."/>
            <person name="Birren B."/>
        </authorList>
    </citation>
    <scope>NUCLEOTIDE SEQUENCE [LARGE SCALE GENOMIC DNA]</scope>
    <source>
        <strain evidence="8">CBS 10118</strain>
    </source>
</reference>
<evidence type="ECO:0000256" key="5">
    <source>
        <dbReference type="ARBA" id="ARBA00038392"/>
    </source>
</evidence>
<feature type="region of interest" description="Disordered" evidence="7">
    <location>
        <begin position="145"/>
        <end position="170"/>
    </location>
</feature>
<feature type="compositionally biased region" description="Polar residues" evidence="7">
    <location>
        <begin position="152"/>
        <end position="164"/>
    </location>
</feature>
<dbReference type="GO" id="GO:0005669">
    <property type="term" value="C:transcription factor TFIID complex"/>
    <property type="evidence" value="ECO:0007669"/>
    <property type="project" value="TreeGrafter"/>
</dbReference>
<feature type="compositionally biased region" description="Polar residues" evidence="7">
    <location>
        <begin position="19"/>
        <end position="28"/>
    </location>
</feature>
<feature type="region of interest" description="Disordered" evidence="7">
    <location>
        <begin position="561"/>
        <end position="655"/>
    </location>
</feature>
<feature type="compositionally biased region" description="Basic residues" evidence="7">
    <location>
        <begin position="286"/>
        <end position="296"/>
    </location>
</feature>
<dbReference type="InterPro" id="IPR009072">
    <property type="entry name" value="Histone-fold"/>
</dbReference>
<evidence type="ECO:0000256" key="6">
    <source>
        <dbReference type="ARBA" id="ARBA00040136"/>
    </source>
</evidence>
<dbReference type="InterPro" id="IPR003195">
    <property type="entry name" value="TFIID_TAF13"/>
</dbReference>
<feature type="compositionally biased region" description="Basic and acidic residues" evidence="7">
    <location>
        <begin position="574"/>
        <end position="583"/>
    </location>
</feature>
<reference evidence="8" key="3">
    <citation type="submission" date="2014-01" db="EMBL/GenBank/DDBJ databases">
        <title>Evolution of pathogenesis and genome organization in the Tremellales.</title>
        <authorList>
            <person name="Cuomo C."/>
            <person name="Litvintseva A."/>
            <person name="Heitman J."/>
            <person name="Chen Y."/>
            <person name="Sun S."/>
            <person name="Springer D."/>
            <person name="Dromer F."/>
            <person name="Young S."/>
            <person name="Zeng Q."/>
            <person name="Chapman S."/>
            <person name="Gujja S."/>
            <person name="Saif S."/>
            <person name="Birren B."/>
        </authorList>
    </citation>
    <scope>NUCLEOTIDE SEQUENCE</scope>
    <source>
        <strain evidence="8">CBS 10118</strain>
    </source>
</reference>
<evidence type="ECO:0000256" key="1">
    <source>
        <dbReference type="ARBA" id="ARBA00004123"/>
    </source>
</evidence>
<evidence type="ECO:0000256" key="4">
    <source>
        <dbReference type="ARBA" id="ARBA00023242"/>
    </source>
</evidence>
<name>A0A1B9G380_9TREE</name>
<dbReference type="KEGG" id="kbi:30209680"/>
<dbReference type="SUPFAM" id="SSF47113">
    <property type="entry name" value="Histone-fold"/>
    <property type="match status" value="1"/>
</dbReference>
<evidence type="ECO:0000256" key="3">
    <source>
        <dbReference type="ARBA" id="ARBA00023163"/>
    </source>
</evidence>
<evidence type="ECO:0000313" key="8">
    <source>
        <dbReference type="EMBL" id="OCF25461.1"/>
    </source>
</evidence>
<organism evidence="8">
    <name type="scientific">Kwoniella bestiolae CBS 10118</name>
    <dbReference type="NCBI Taxonomy" id="1296100"/>
    <lineage>
        <taxon>Eukaryota</taxon>
        <taxon>Fungi</taxon>
        <taxon>Dikarya</taxon>
        <taxon>Basidiomycota</taxon>
        <taxon>Agaricomycotina</taxon>
        <taxon>Tremellomycetes</taxon>
        <taxon>Tremellales</taxon>
        <taxon>Cryptococcaceae</taxon>
        <taxon>Kwoniella</taxon>
    </lineage>
</organism>
<dbReference type="AlphaFoldDB" id="A0A1B9G380"/>
<dbReference type="GO" id="GO:0046982">
    <property type="term" value="F:protein heterodimerization activity"/>
    <property type="evidence" value="ECO:0007669"/>
    <property type="project" value="InterPro"/>
</dbReference>
<sequence>MSQFPNNFNQQAFFGQARPNMNNPNGNATGSPNPNMNTPSPMMGSIRPTALQNFNSPTASPTPNRPHQFNSTQLATLTDFHQRQQALLAVQQAQAQARLQAQASGQSPNLGQAQPRPTLQAMQQVLQQRLQAQQQQNALQQFLQSSNQNQSITPSQLQNQTNPQAPALPLGHQAITPSTIAPQLPAPPRPISQNPAFNPALLNAAKIAQNTISNSNLNSNINPAAISSPQLTNTATVPLTQTFTPPPEGIPRLPSPVKADTKLPSEKKDKEDVAEKKEAKPEEKEKKKKAPRKKKEKKEDANKDKADGDKEKEKEKDEGKDSNAATPTEKPVKPKKPRTEEEKAKRAEARRKKIAADKEKAAAAAAAAQGEDGDAAVFSAGPASTSKDASSTEAKDKDGSKDDTSKDKEKEKEKEVVVKAPEPKTTASAAANATETRSRRQEGMRGSMRNEIARLMYGAGDVPEPDIDTVDYMEDMVVEFLADLCRPIPPLRPTGNSTSQPLTVPLSFDIIRHRLTHPTYSKYLERFDHMVYMSEVLKQHRRIANPNLNDLVETVGNDYLGLDDDQQLNGNNKRAGDGTDERGRKRGRPLTKVLKEKGEKRKPGPQKGWKLNRVLDPDNPQPRKISGQKRKYQRKPGANPPGGGGVKREGSLANV</sequence>
<protein>
    <recommendedName>
        <fullName evidence="6">Transcription initiation factor TFIID subunit 13</fullName>
    </recommendedName>
</protein>
<feature type="compositionally biased region" description="Basic and acidic residues" evidence="7">
    <location>
        <begin position="593"/>
        <end position="602"/>
    </location>
</feature>
<dbReference type="GeneID" id="30209680"/>
<keyword evidence="10" id="KW-1185">Reference proteome</keyword>
<feature type="compositionally biased region" description="Basic and acidic residues" evidence="7">
    <location>
        <begin position="337"/>
        <end position="347"/>
    </location>
</feature>
<keyword evidence="3" id="KW-0804">Transcription</keyword>
<feature type="compositionally biased region" description="Low complexity" evidence="7">
    <location>
        <begin position="29"/>
        <end position="40"/>
    </location>
</feature>
<dbReference type="EMBL" id="CP144544">
    <property type="protein sequence ID" value="WVW84129.1"/>
    <property type="molecule type" value="Genomic_DNA"/>
</dbReference>
<dbReference type="GO" id="GO:0051123">
    <property type="term" value="P:RNA polymerase II preinitiation complex assembly"/>
    <property type="evidence" value="ECO:0007669"/>
    <property type="project" value="TreeGrafter"/>
</dbReference>
<evidence type="ECO:0000313" key="9">
    <source>
        <dbReference type="EMBL" id="WVW84129.1"/>
    </source>
</evidence>
<reference evidence="9" key="2">
    <citation type="submission" date="2013-07" db="EMBL/GenBank/DDBJ databases">
        <authorList>
            <consortium name="The Broad Institute Genome Sequencing Platform"/>
            <person name="Cuomo C."/>
            <person name="Litvintseva A."/>
            <person name="Chen Y."/>
            <person name="Heitman J."/>
            <person name="Sun S."/>
            <person name="Springer D."/>
            <person name="Dromer F."/>
            <person name="Young S.K."/>
            <person name="Zeng Q."/>
            <person name="Gargeya S."/>
            <person name="Fitzgerald M."/>
            <person name="Abouelleil A."/>
            <person name="Alvarado L."/>
            <person name="Berlin A.M."/>
            <person name="Chapman S.B."/>
            <person name="Dewar J."/>
            <person name="Goldberg J."/>
            <person name="Griggs A."/>
            <person name="Gujja S."/>
            <person name="Hansen M."/>
            <person name="Howarth C."/>
            <person name="Imamovic A."/>
            <person name="Larimer J."/>
            <person name="McCowan C."/>
            <person name="Murphy C."/>
            <person name="Pearson M."/>
            <person name="Priest M."/>
            <person name="Roberts A."/>
            <person name="Saif S."/>
            <person name="Shea T."/>
            <person name="Sykes S."/>
            <person name="Wortman J."/>
            <person name="Nusbaum C."/>
            <person name="Birren B."/>
        </authorList>
    </citation>
    <scope>NUCLEOTIDE SEQUENCE</scope>
    <source>
        <strain evidence="9">CBS 10118</strain>
    </source>
</reference>
<accession>A0A1B9G380</accession>
<dbReference type="Pfam" id="PF02269">
    <property type="entry name" value="TFIID-18kDa"/>
    <property type="match status" value="1"/>
</dbReference>
<reference evidence="9" key="4">
    <citation type="submission" date="2024-02" db="EMBL/GenBank/DDBJ databases">
        <title>Comparative genomics of Cryptococcus and Kwoniella reveals pathogenesis evolution and contrasting modes of karyotype evolution via chromosome fusion or intercentromeric recombination.</title>
        <authorList>
            <person name="Coelho M.A."/>
            <person name="David-Palma M."/>
            <person name="Shea T."/>
            <person name="Bowers K."/>
            <person name="McGinley-Smith S."/>
            <person name="Mohammad A.W."/>
            <person name="Gnirke A."/>
            <person name="Yurkov A.M."/>
            <person name="Nowrousian M."/>
            <person name="Sun S."/>
            <person name="Cuomo C.A."/>
            <person name="Heitman J."/>
        </authorList>
    </citation>
    <scope>NUCLEOTIDE SEQUENCE</scope>
    <source>
        <strain evidence="9">CBS 10118</strain>
    </source>
</reference>
<feature type="region of interest" description="Disordered" evidence="7">
    <location>
        <begin position="238"/>
        <end position="445"/>
    </location>
</feature>
<comment type="subcellular location">
    <subcellularLocation>
        <location evidence="1">Nucleus</location>
    </subcellularLocation>
</comment>
<dbReference type="PANTHER" id="PTHR11380">
    <property type="entry name" value="TRANSCRIPTION INITIATION FACTOR TFIID/SUPT3-RELATED"/>
    <property type="match status" value="1"/>
</dbReference>
<evidence type="ECO:0000256" key="7">
    <source>
        <dbReference type="SAM" id="MobiDB-lite"/>
    </source>
</evidence>
<feature type="compositionally biased region" description="Basic and acidic residues" evidence="7">
    <location>
        <begin position="297"/>
        <end position="321"/>
    </location>
</feature>
<keyword evidence="4" id="KW-0539">Nucleus</keyword>
<dbReference type="VEuPathDB" id="FungiDB:I302_05281"/>
<dbReference type="PANTHER" id="PTHR11380:SF5">
    <property type="entry name" value="TRANSCRIPTION INITIATION FACTOR TFIID SUBUNIT 13"/>
    <property type="match status" value="1"/>
</dbReference>
<evidence type="ECO:0000256" key="2">
    <source>
        <dbReference type="ARBA" id="ARBA00023015"/>
    </source>
</evidence>